<keyword evidence="1" id="KW-0472">Membrane</keyword>
<keyword evidence="1" id="KW-0812">Transmembrane</keyword>
<keyword evidence="3" id="KW-1185">Reference proteome</keyword>
<keyword evidence="1" id="KW-1133">Transmembrane helix</keyword>
<dbReference type="RefSeq" id="WP_263247679.1">
    <property type="nucleotide sequence ID" value="NZ_BAABLT010000017.1"/>
</dbReference>
<dbReference type="EMBL" id="JBHTIW010000006">
    <property type="protein sequence ID" value="MFD0920404.1"/>
    <property type="molecule type" value="Genomic_DNA"/>
</dbReference>
<evidence type="ECO:0000313" key="3">
    <source>
        <dbReference type="Proteomes" id="UP001597018"/>
    </source>
</evidence>
<protein>
    <submittedName>
        <fullName evidence="2">Uncharacterized protein</fullName>
    </submittedName>
</protein>
<gene>
    <name evidence="2" type="ORF">ACFQ16_11690</name>
</gene>
<feature type="transmembrane region" description="Helical" evidence="1">
    <location>
        <begin position="6"/>
        <end position="26"/>
    </location>
</feature>
<evidence type="ECO:0000256" key="1">
    <source>
        <dbReference type="SAM" id="Phobius"/>
    </source>
</evidence>
<accession>A0ABW3FRQ0</accession>
<reference evidence="3" key="1">
    <citation type="journal article" date="2019" name="Int. J. Syst. Evol. Microbiol.">
        <title>The Global Catalogue of Microorganisms (GCM) 10K type strain sequencing project: providing services to taxonomists for standard genome sequencing and annotation.</title>
        <authorList>
            <consortium name="The Broad Institute Genomics Platform"/>
            <consortium name="The Broad Institute Genome Sequencing Center for Infectious Disease"/>
            <person name="Wu L."/>
            <person name="Ma J."/>
        </authorList>
    </citation>
    <scope>NUCLEOTIDE SEQUENCE [LARGE SCALE GENOMIC DNA]</scope>
    <source>
        <strain evidence="3">CCUG 56401</strain>
    </source>
</reference>
<organism evidence="2 3">
    <name type="scientific">Saccharopolyspora rosea</name>
    <dbReference type="NCBI Taxonomy" id="524884"/>
    <lineage>
        <taxon>Bacteria</taxon>
        <taxon>Bacillati</taxon>
        <taxon>Actinomycetota</taxon>
        <taxon>Actinomycetes</taxon>
        <taxon>Pseudonocardiales</taxon>
        <taxon>Pseudonocardiaceae</taxon>
        <taxon>Saccharopolyspora</taxon>
    </lineage>
</organism>
<sequence length="40" mass="4157">MITTIGLLAAEAAGGFLVAGTATAWLRTRLGRALREQLAD</sequence>
<evidence type="ECO:0000313" key="2">
    <source>
        <dbReference type="EMBL" id="MFD0920404.1"/>
    </source>
</evidence>
<name>A0ABW3FRQ0_9PSEU</name>
<proteinExistence type="predicted"/>
<comment type="caution">
    <text evidence="2">The sequence shown here is derived from an EMBL/GenBank/DDBJ whole genome shotgun (WGS) entry which is preliminary data.</text>
</comment>
<dbReference type="Proteomes" id="UP001597018">
    <property type="component" value="Unassembled WGS sequence"/>
</dbReference>